<evidence type="ECO:0000259" key="1">
    <source>
        <dbReference type="Pfam" id="PF04545"/>
    </source>
</evidence>
<evidence type="ECO:0000313" key="2">
    <source>
        <dbReference type="EMBL" id="BCZ49294.1"/>
    </source>
</evidence>
<keyword evidence="2" id="KW-0804">Transcription</keyword>
<feature type="domain" description="RNA polymerase sigma-70 region 4" evidence="1">
    <location>
        <begin position="124"/>
        <end position="171"/>
    </location>
</feature>
<dbReference type="EMBL" id="AP024849">
    <property type="protein sequence ID" value="BCZ49294.1"/>
    <property type="molecule type" value="Genomic_DNA"/>
</dbReference>
<proteinExistence type="predicted"/>
<dbReference type="InterPro" id="IPR007630">
    <property type="entry name" value="RNA_pol_sigma70_r4"/>
</dbReference>
<reference evidence="3" key="1">
    <citation type="submission" date="2021-07" db="EMBL/GenBank/DDBJ databases">
        <title>Complete genome sequencing of a Clostridium isolate.</title>
        <authorList>
            <person name="Ueki A."/>
            <person name="Tonouchi A."/>
        </authorList>
    </citation>
    <scope>NUCLEOTIDE SEQUENCE [LARGE SCALE GENOMIC DNA]</scope>
    <source>
        <strain evidence="3">C5S11</strain>
    </source>
</reference>
<dbReference type="InterPro" id="IPR036388">
    <property type="entry name" value="WH-like_DNA-bd_sf"/>
</dbReference>
<accession>A0ABM7TMH9</accession>
<dbReference type="Pfam" id="PF04545">
    <property type="entry name" value="Sigma70_r4"/>
    <property type="match status" value="1"/>
</dbReference>
<protein>
    <submittedName>
        <fullName evidence="2">DNA-directed RNA polymerase sigma-70 factor</fullName>
    </submittedName>
</protein>
<keyword evidence="3" id="KW-1185">Reference proteome</keyword>
<keyword evidence="2" id="KW-0240">DNA-directed RNA polymerase</keyword>
<dbReference type="GO" id="GO:0000428">
    <property type="term" value="C:DNA-directed RNA polymerase complex"/>
    <property type="evidence" value="ECO:0007669"/>
    <property type="project" value="UniProtKB-KW"/>
</dbReference>
<evidence type="ECO:0000313" key="3">
    <source>
        <dbReference type="Proteomes" id="UP000824633"/>
    </source>
</evidence>
<dbReference type="SUPFAM" id="SSF88659">
    <property type="entry name" value="Sigma3 and sigma4 domains of RNA polymerase sigma factors"/>
    <property type="match status" value="1"/>
</dbReference>
<dbReference type="Proteomes" id="UP000824633">
    <property type="component" value="Chromosome"/>
</dbReference>
<gene>
    <name evidence="2" type="primary">tcdR_3</name>
    <name evidence="2" type="ORF">psyc5s11_53610</name>
</gene>
<name>A0ABM7TMH9_9CLOT</name>
<dbReference type="NCBIfam" id="TIGR02937">
    <property type="entry name" value="sigma70-ECF"/>
    <property type="match status" value="1"/>
</dbReference>
<sequence length="176" mass="20898">MPTNLLQQITIFQNNQENFIDILAYFKSKIKYLSYKLKYPEAETDLIIYLYEFLNLINPKKFETDKDLSMYINKCIKNKSIALFHKVDKDKTLMIFTSETEILDVINCEEKNDEYSDIIFNDLISSLSPKQRKIIFYKFYLQLSDIEIAEMFKISRQAVNKTQRIAFKNLKADLLA</sequence>
<dbReference type="RefSeq" id="WP_224035484.1">
    <property type="nucleotide sequence ID" value="NZ_AP024849.1"/>
</dbReference>
<dbReference type="Gene3D" id="1.10.10.10">
    <property type="entry name" value="Winged helix-like DNA-binding domain superfamily/Winged helix DNA-binding domain"/>
    <property type="match status" value="1"/>
</dbReference>
<organism evidence="2 3">
    <name type="scientific">Clostridium gelidum</name>
    <dbReference type="NCBI Taxonomy" id="704125"/>
    <lineage>
        <taxon>Bacteria</taxon>
        <taxon>Bacillati</taxon>
        <taxon>Bacillota</taxon>
        <taxon>Clostridia</taxon>
        <taxon>Eubacteriales</taxon>
        <taxon>Clostridiaceae</taxon>
        <taxon>Clostridium</taxon>
    </lineage>
</organism>
<dbReference type="InterPro" id="IPR014284">
    <property type="entry name" value="RNA_pol_sigma-70_dom"/>
</dbReference>
<dbReference type="InterPro" id="IPR013324">
    <property type="entry name" value="RNA_pol_sigma_r3/r4-like"/>
</dbReference>